<evidence type="ECO:0000313" key="3">
    <source>
        <dbReference type="Proteomes" id="UP000652761"/>
    </source>
</evidence>
<dbReference type="InterPro" id="IPR013766">
    <property type="entry name" value="Thioredoxin_domain"/>
</dbReference>
<comment type="caution">
    <text evidence="2">The sequence shown here is derived from an EMBL/GenBank/DDBJ whole genome shotgun (WGS) entry which is preliminary data.</text>
</comment>
<dbReference type="OrthoDB" id="10263751at2759"/>
<dbReference type="Pfam" id="PF00085">
    <property type="entry name" value="Thioredoxin"/>
    <property type="match status" value="1"/>
</dbReference>
<dbReference type="SUPFAM" id="SSF52833">
    <property type="entry name" value="Thioredoxin-like"/>
    <property type="match status" value="1"/>
</dbReference>
<keyword evidence="3" id="KW-1185">Reference proteome</keyword>
<evidence type="ECO:0000313" key="2">
    <source>
        <dbReference type="EMBL" id="MQM19582.1"/>
    </source>
</evidence>
<proteinExistence type="predicted"/>
<feature type="domain" description="Thioredoxin" evidence="1">
    <location>
        <begin position="2"/>
        <end position="129"/>
    </location>
</feature>
<dbReference type="AlphaFoldDB" id="A0A843XK49"/>
<dbReference type="PROSITE" id="PS51352">
    <property type="entry name" value="THIOREDOXIN_2"/>
    <property type="match status" value="1"/>
</dbReference>
<dbReference type="InterPro" id="IPR050620">
    <property type="entry name" value="Thioredoxin_H-type-like"/>
</dbReference>
<name>A0A843XK49_COLES</name>
<accession>A0A843XK49</accession>
<dbReference type="Gene3D" id="3.40.30.10">
    <property type="entry name" value="Glutaredoxin"/>
    <property type="match status" value="1"/>
</dbReference>
<dbReference type="InterPro" id="IPR036249">
    <property type="entry name" value="Thioredoxin-like_sf"/>
</dbReference>
<sequence length="140" mass="15474">MMTESSKVTAMEAQEQLVKSRVLKVESEAAWDSHIAQASNQGCPVIVHFTASWCVPSIAMNPFFESLAQSYEDAVFLLVDVDDVKPVAAKMEVKAMPTFVLLREGRVLLDKIVGANPEEIRKRVDGFLHSCHPQADVESV</sequence>
<dbReference type="EMBL" id="NMUH01009037">
    <property type="protein sequence ID" value="MQM19582.1"/>
    <property type="molecule type" value="Genomic_DNA"/>
</dbReference>
<reference evidence="2" key="1">
    <citation type="submission" date="2017-07" db="EMBL/GenBank/DDBJ databases">
        <title>Taro Niue Genome Assembly and Annotation.</title>
        <authorList>
            <person name="Atibalentja N."/>
            <person name="Keating K."/>
            <person name="Fields C.J."/>
        </authorList>
    </citation>
    <scope>NUCLEOTIDE SEQUENCE</scope>
    <source>
        <strain evidence="2">Niue_2</strain>
        <tissue evidence="2">Leaf</tissue>
    </source>
</reference>
<organism evidence="2 3">
    <name type="scientific">Colocasia esculenta</name>
    <name type="common">Wild taro</name>
    <name type="synonym">Arum esculentum</name>
    <dbReference type="NCBI Taxonomy" id="4460"/>
    <lineage>
        <taxon>Eukaryota</taxon>
        <taxon>Viridiplantae</taxon>
        <taxon>Streptophyta</taxon>
        <taxon>Embryophyta</taxon>
        <taxon>Tracheophyta</taxon>
        <taxon>Spermatophyta</taxon>
        <taxon>Magnoliopsida</taxon>
        <taxon>Liliopsida</taxon>
        <taxon>Araceae</taxon>
        <taxon>Aroideae</taxon>
        <taxon>Colocasieae</taxon>
        <taxon>Colocasia</taxon>
    </lineage>
</organism>
<dbReference type="PANTHER" id="PTHR10438:SF242">
    <property type="entry name" value="THIOREDOXIN-LIKE PROTEIN CXXS1"/>
    <property type="match status" value="1"/>
</dbReference>
<dbReference type="CDD" id="cd02947">
    <property type="entry name" value="TRX_family"/>
    <property type="match status" value="1"/>
</dbReference>
<dbReference type="Proteomes" id="UP000652761">
    <property type="component" value="Unassembled WGS sequence"/>
</dbReference>
<protein>
    <recommendedName>
        <fullName evidence="1">Thioredoxin domain-containing protein</fullName>
    </recommendedName>
</protein>
<dbReference type="PANTHER" id="PTHR10438">
    <property type="entry name" value="THIOREDOXIN"/>
    <property type="match status" value="1"/>
</dbReference>
<evidence type="ECO:0000259" key="1">
    <source>
        <dbReference type="PROSITE" id="PS51352"/>
    </source>
</evidence>
<gene>
    <name evidence="2" type="ORF">Taro_052587</name>
</gene>